<dbReference type="AlphaFoldDB" id="A0A2Z6IA29"/>
<comment type="subcellular location">
    <subcellularLocation>
        <location evidence="1">Cell membrane</location>
        <topology evidence="1">Multi-pass membrane protein</topology>
    </subcellularLocation>
</comment>
<feature type="transmembrane region" description="Helical" evidence="6">
    <location>
        <begin position="133"/>
        <end position="151"/>
    </location>
</feature>
<feature type="transmembrane region" description="Helical" evidence="6">
    <location>
        <begin position="208"/>
        <end position="231"/>
    </location>
</feature>
<keyword evidence="2" id="KW-1003">Cell membrane</keyword>
<dbReference type="GO" id="GO:0005436">
    <property type="term" value="F:sodium:phosphate symporter activity"/>
    <property type="evidence" value="ECO:0007669"/>
    <property type="project" value="InterPro"/>
</dbReference>
<gene>
    <name evidence="7" type="ORF">SUTMEG_11130</name>
</gene>
<dbReference type="GO" id="GO:0044341">
    <property type="term" value="P:sodium-dependent phosphate transport"/>
    <property type="evidence" value="ECO:0007669"/>
    <property type="project" value="InterPro"/>
</dbReference>
<dbReference type="PANTHER" id="PTHR10010">
    <property type="entry name" value="SOLUTE CARRIER FAMILY 34 SODIUM PHOSPHATE , MEMBER 2-RELATED"/>
    <property type="match status" value="1"/>
</dbReference>
<dbReference type="RefSeq" id="WP_120176849.1">
    <property type="nucleotide sequence ID" value="NZ_AP018786.1"/>
</dbReference>
<evidence type="ECO:0000256" key="1">
    <source>
        <dbReference type="ARBA" id="ARBA00004651"/>
    </source>
</evidence>
<dbReference type="KEGG" id="sutt:SUTMEG_11130"/>
<evidence type="ECO:0000256" key="4">
    <source>
        <dbReference type="ARBA" id="ARBA00022989"/>
    </source>
</evidence>
<keyword evidence="3 6" id="KW-0812">Transmembrane</keyword>
<evidence type="ECO:0000313" key="8">
    <source>
        <dbReference type="Proteomes" id="UP000271003"/>
    </source>
</evidence>
<keyword evidence="4 6" id="KW-1133">Transmembrane helix</keyword>
<protein>
    <submittedName>
        <fullName evidence="7">Membrane protein</fullName>
    </submittedName>
</protein>
<evidence type="ECO:0000313" key="7">
    <source>
        <dbReference type="EMBL" id="BBF23222.1"/>
    </source>
</evidence>
<keyword evidence="8" id="KW-1185">Reference proteome</keyword>
<feature type="transmembrane region" description="Helical" evidence="6">
    <location>
        <begin position="6"/>
        <end position="26"/>
    </location>
</feature>
<proteinExistence type="predicted"/>
<dbReference type="NCBIfam" id="NF037997">
    <property type="entry name" value="Na_Pi_symport"/>
    <property type="match status" value="1"/>
</dbReference>
<dbReference type="OrthoDB" id="5778511at2"/>
<feature type="transmembrane region" description="Helical" evidence="6">
    <location>
        <begin position="243"/>
        <end position="260"/>
    </location>
</feature>
<reference evidence="7 8" key="1">
    <citation type="journal article" date="2018" name="Int. J. Syst. Evol. Microbiol.">
        <title>Mesosutterella multiformis gen. nov., sp. nov., a member of the family Sutterellaceae and Sutterella megalosphaeroides sp. nov., isolated from human faeces.</title>
        <authorList>
            <person name="Sakamoto M."/>
            <person name="Ikeyama N."/>
            <person name="Kunihiro T."/>
            <person name="Iino T."/>
            <person name="Yuki M."/>
            <person name="Ohkuma M."/>
        </authorList>
    </citation>
    <scope>NUCLEOTIDE SEQUENCE [LARGE SCALE GENOMIC DNA]</scope>
    <source>
        <strain evidence="7 8">6FBBBH3</strain>
    </source>
</reference>
<feature type="transmembrane region" description="Helical" evidence="6">
    <location>
        <begin position="104"/>
        <end position="121"/>
    </location>
</feature>
<evidence type="ECO:0000256" key="3">
    <source>
        <dbReference type="ARBA" id="ARBA00022692"/>
    </source>
</evidence>
<name>A0A2Z6IA29_9BURK</name>
<evidence type="ECO:0000256" key="6">
    <source>
        <dbReference type="SAM" id="Phobius"/>
    </source>
</evidence>
<dbReference type="EMBL" id="AP018786">
    <property type="protein sequence ID" value="BBF23222.1"/>
    <property type="molecule type" value="Genomic_DNA"/>
</dbReference>
<organism evidence="7 8">
    <name type="scientific">Sutterella megalosphaeroides</name>
    <dbReference type="NCBI Taxonomy" id="2494234"/>
    <lineage>
        <taxon>Bacteria</taxon>
        <taxon>Pseudomonadati</taxon>
        <taxon>Pseudomonadota</taxon>
        <taxon>Betaproteobacteria</taxon>
        <taxon>Burkholderiales</taxon>
        <taxon>Sutterellaceae</taxon>
        <taxon>Sutterella</taxon>
    </lineage>
</organism>
<dbReference type="GO" id="GO:0005886">
    <property type="term" value="C:plasma membrane"/>
    <property type="evidence" value="ECO:0007669"/>
    <property type="project" value="UniProtKB-SubCell"/>
</dbReference>
<feature type="transmembrane region" description="Helical" evidence="6">
    <location>
        <begin position="280"/>
        <end position="297"/>
    </location>
</feature>
<evidence type="ECO:0000256" key="5">
    <source>
        <dbReference type="ARBA" id="ARBA00023136"/>
    </source>
</evidence>
<evidence type="ECO:0000256" key="2">
    <source>
        <dbReference type="ARBA" id="ARBA00022475"/>
    </source>
</evidence>
<feature type="transmembrane region" description="Helical" evidence="6">
    <location>
        <begin position="172"/>
        <end position="196"/>
    </location>
</feature>
<dbReference type="PANTHER" id="PTHR10010:SF46">
    <property type="entry name" value="SODIUM-DEPENDENT PHOSPHATE TRANSPORT PROTEIN 2B"/>
    <property type="match status" value="1"/>
</dbReference>
<dbReference type="Pfam" id="PF02690">
    <property type="entry name" value="Na_Pi_cotrans"/>
    <property type="match status" value="2"/>
</dbReference>
<dbReference type="InterPro" id="IPR003841">
    <property type="entry name" value="Na/Pi_transpt"/>
</dbReference>
<accession>A0A2Z6IA29</accession>
<feature type="transmembrane region" description="Helical" evidence="6">
    <location>
        <begin position="47"/>
        <end position="69"/>
    </location>
</feature>
<sequence>MHGLITLAGGVALLVWGLYMVKSGILRTFGDSLRTWLSVRLTNRAKGFAAGFGLATLLQSSTASALLVAGLQQKGLVTTATALACVLGADLGSAFVVRLLSFDLSIAVPFLTILGVIPFVRRPDTRVGQFGRVLLGLAFVMMALKTIVAATEPVKESEVLLAALQTIGANPLLSGLLGAALAFVCFSSLAVVAVAAGAVTSGVIDPYAGLWVVAGANLGSALLASVSTAAGSPVARRAPTGNLVFRAAGVTIAGLLLYVFSEPLKGFVDSGAKLVDFHLLLNAAIGAAGLCVLGPVARLTDRLLPSDAAPELPAEVKLETPENLLAPVTALSAARSEVVITAERLLKFWRGLDTPLRTNPPAGILFAFHDDIDLLRRRCAAVEQFLNDLIKSVLTGEEARFWQNIHTANEGLSFALDVADEIVTELETKKCAEHCFFTPEGLEELLREHQRAAEGLEMLVRLLAGERPGAQADTPKRTASRRRALLARIRRNDATIYELTARHMKRVAEGRAGAVDTSALHVGLLALFRRFETATAMSAGEL</sequence>
<keyword evidence="5 6" id="KW-0472">Membrane</keyword>
<dbReference type="Proteomes" id="UP000271003">
    <property type="component" value="Chromosome"/>
</dbReference>